<dbReference type="KEGG" id="aprc:113874261"/>
<dbReference type="Proteomes" id="UP000694853">
    <property type="component" value="Unplaced"/>
</dbReference>
<dbReference type="GO" id="GO:0046872">
    <property type="term" value="F:metal ion binding"/>
    <property type="evidence" value="ECO:0007669"/>
    <property type="project" value="UniProtKB-KW"/>
</dbReference>
<keyword evidence="5" id="KW-0560">Oxidoreductase</keyword>
<accession>A0A8B8MI97</accession>
<evidence type="ECO:0000313" key="9">
    <source>
        <dbReference type="RefSeq" id="XP_027368300.1"/>
    </source>
</evidence>
<dbReference type="AlphaFoldDB" id="A0A8B8MI97"/>
<reference evidence="9" key="2">
    <citation type="submission" date="2025-08" db="UniProtKB">
        <authorList>
            <consortium name="RefSeq"/>
        </authorList>
    </citation>
    <scope>IDENTIFICATION</scope>
    <source>
        <tissue evidence="9">Young leaves</tissue>
    </source>
</reference>
<keyword evidence="4 5" id="KW-0408">Iron</keyword>
<organism evidence="8 9">
    <name type="scientific">Abrus precatorius</name>
    <name type="common">Indian licorice</name>
    <name type="synonym">Glycine abrus</name>
    <dbReference type="NCBI Taxonomy" id="3816"/>
    <lineage>
        <taxon>Eukaryota</taxon>
        <taxon>Viridiplantae</taxon>
        <taxon>Streptophyta</taxon>
        <taxon>Embryophyta</taxon>
        <taxon>Tracheophyta</taxon>
        <taxon>Spermatophyta</taxon>
        <taxon>Magnoliopsida</taxon>
        <taxon>eudicotyledons</taxon>
        <taxon>Gunneridae</taxon>
        <taxon>Pentapetalae</taxon>
        <taxon>rosids</taxon>
        <taxon>fabids</taxon>
        <taxon>Fabales</taxon>
        <taxon>Fabaceae</taxon>
        <taxon>Papilionoideae</taxon>
        <taxon>50 kb inversion clade</taxon>
        <taxon>NPAAA clade</taxon>
        <taxon>indigoferoid/millettioid clade</taxon>
        <taxon>Abreae</taxon>
        <taxon>Abrus</taxon>
    </lineage>
</organism>
<dbReference type="SUPFAM" id="SSF51197">
    <property type="entry name" value="Clavaminate synthase-like"/>
    <property type="match status" value="1"/>
</dbReference>
<evidence type="ECO:0000256" key="4">
    <source>
        <dbReference type="ARBA" id="ARBA00023004"/>
    </source>
</evidence>
<dbReference type="PANTHER" id="PTHR47991">
    <property type="entry name" value="OXOGLUTARATE/IRON-DEPENDENT DIOXYGENASE"/>
    <property type="match status" value="1"/>
</dbReference>
<protein>
    <submittedName>
        <fullName evidence="9">1-aminocyclopropane-1-carboxylate oxidase 1-like</fullName>
    </submittedName>
</protein>
<dbReference type="GeneID" id="113874261"/>
<dbReference type="InterPro" id="IPR005123">
    <property type="entry name" value="Oxoglu/Fe-dep_dioxygenase_dom"/>
</dbReference>
<evidence type="ECO:0000256" key="6">
    <source>
        <dbReference type="SAM" id="MobiDB-lite"/>
    </source>
</evidence>
<dbReference type="Pfam" id="PF03171">
    <property type="entry name" value="2OG-FeII_Oxy"/>
    <property type="match status" value="1"/>
</dbReference>
<feature type="domain" description="Fe2OG dioxygenase" evidence="7">
    <location>
        <begin position="192"/>
        <end position="293"/>
    </location>
</feature>
<name>A0A8B8MI97_ABRPR</name>
<evidence type="ECO:0000313" key="8">
    <source>
        <dbReference type="Proteomes" id="UP000694853"/>
    </source>
</evidence>
<feature type="region of interest" description="Disordered" evidence="6">
    <location>
        <begin position="1"/>
        <end position="37"/>
    </location>
</feature>
<keyword evidence="2 5" id="KW-0479">Metal-binding</keyword>
<keyword evidence="3" id="KW-0847">Vitamin C</keyword>
<dbReference type="Pfam" id="PF14226">
    <property type="entry name" value="DIOX_N"/>
    <property type="match status" value="1"/>
</dbReference>
<dbReference type="InterPro" id="IPR044861">
    <property type="entry name" value="IPNS-like_FE2OG_OXY"/>
</dbReference>
<dbReference type="PROSITE" id="PS51471">
    <property type="entry name" value="FE2OG_OXY"/>
    <property type="match status" value="1"/>
</dbReference>
<dbReference type="OrthoDB" id="288590at2759"/>
<evidence type="ECO:0000256" key="5">
    <source>
        <dbReference type="RuleBase" id="RU003682"/>
    </source>
</evidence>
<gene>
    <name evidence="9" type="primary">LOC113874261</name>
</gene>
<keyword evidence="8" id="KW-1185">Reference proteome</keyword>
<evidence type="ECO:0000259" key="7">
    <source>
        <dbReference type="PROSITE" id="PS51471"/>
    </source>
</evidence>
<dbReference type="InterPro" id="IPR026992">
    <property type="entry name" value="DIOX_N"/>
</dbReference>
<dbReference type="GO" id="GO:0031418">
    <property type="term" value="F:L-ascorbic acid binding"/>
    <property type="evidence" value="ECO:0007669"/>
    <property type="project" value="UniProtKB-KW"/>
</dbReference>
<evidence type="ECO:0000256" key="1">
    <source>
        <dbReference type="ARBA" id="ARBA00008056"/>
    </source>
</evidence>
<dbReference type="RefSeq" id="XP_027368300.1">
    <property type="nucleotide sequence ID" value="XM_027512499.1"/>
</dbReference>
<sequence>MAETTSFDPELQVAPDYDSASSQPAARTNHHSHHYSAVDDEIPTVDYSLIFSDDPDQRFLALENLRQACQEYGTFYLVNHTIPDEVFDCVLKRVTDYFDPTTMDERKVHSKKGPTDKIQWLQNSSIEENRECVKFYAHPQFHFSSNPSDIRKLLEKFGKEMRTIVVGLAKAMSKTLGFEENYLEKAFDLKSGFDVMVMNLYPPCSTSKGSIGIPEHTDPGFMITLVQDVNGGLQILSHKGIWINVTIPHRAILIQLADQLEILTNGKYKSQVHRVIVDNNKVQRITVVTLHGPSLDKFIGPGTEFVNEENPQKYRGMTYKESLEANGGGEIDIHSALKQLRLV</sequence>
<evidence type="ECO:0000256" key="3">
    <source>
        <dbReference type="ARBA" id="ARBA00022896"/>
    </source>
</evidence>
<dbReference type="InterPro" id="IPR027443">
    <property type="entry name" value="IPNS-like_sf"/>
</dbReference>
<proteinExistence type="inferred from homology"/>
<dbReference type="GO" id="GO:0016491">
    <property type="term" value="F:oxidoreductase activity"/>
    <property type="evidence" value="ECO:0007669"/>
    <property type="project" value="UniProtKB-KW"/>
</dbReference>
<dbReference type="InterPro" id="IPR050295">
    <property type="entry name" value="Plant_2OG-oxidoreductases"/>
</dbReference>
<dbReference type="Gene3D" id="2.60.120.330">
    <property type="entry name" value="B-lactam Antibiotic, Isopenicillin N Synthase, Chain"/>
    <property type="match status" value="1"/>
</dbReference>
<reference evidence="8" key="1">
    <citation type="journal article" date="2019" name="Toxins">
        <title>Detection of Abrin-Like and Prepropulchellin-Like Toxin Genes and Transcripts Using Whole Genome Sequencing and Full-Length Transcript Sequencing of Abrus precatorius.</title>
        <authorList>
            <person name="Hovde B.T."/>
            <person name="Daligault H.E."/>
            <person name="Hanschen E.R."/>
            <person name="Kunde Y.A."/>
            <person name="Johnson M.B."/>
            <person name="Starkenburg S.R."/>
            <person name="Johnson S.L."/>
        </authorList>
    </citation>
    <scope>NUCLEOTIDE SEQUENCE [LARGE SCALE GENOMIC DNA]</scope>
</reference>
<comment type="similarity">
    <text evidence="1 5">Belongs to the iron/ascorbate-dependent oxidoreductase family.</text>
</comment>
<evidence type="ECO:0000256" key="2">
    <source>
        <dbReference type="ARBA" id="ARBA00022723"/>
    </source>
</evidence>